<evidence type="ECO:0000256" key="3">
    <source>
        <dbReference type="SAM" id="MobiDB-lite"/>
    </source>
</evidence>
<dbReference type="CDD" id="cd12148">
    <property type="entry name" value="fungal_TF_MHR"/>
    <property type="match status" value="1"/>
</dbReference>
<dbReference type="InterPro" id="IPR050613">
    <property type="entry name" value="Sec_Metabolite_Reg"/>
</dbReference>
<evidence type="ECO:0000256" key="2">
    <source>
        <dbReference type="ARBA" id="ARBA00023242"/>
    </source>
</evidence>
<evidence type="ECO:0000313" key="6">
    <source>
        <dbReference type="Proteomes" id="UP000236546"/>
    </source>
</evidence>
<dbReference type="PANTHER" id="PTHR31001">
    <property type="entry name" value="UNCHARACTERIZED TRANSCRIPTIONAL REGULATORY PROTEIN"/>
    <property type="match status" value="1"/>
</dbReference>
<proteinExistence type="predicted"/>
<comment type="subcellular location">
    <subcellularLocation>
        <location evidence="1">Nucleus</location>
    </subcellularLocation>
</comment>
<feature type="compositionally biased region" description="Polar residues" evidence="3">
    <location>
        <begin position="1"/>
        <end position="11"/>
    </location>
</feature>
<dbReference type="OrthoDB" id="10263753at2759"/>
<dbReference type="AlphaFoldDB" id="A0A2K0TSI2"/>
<gene>
    <name evidence="5" type="ORF">TGAMA5MH_00382</name>
</gene>
<dbReference type="SMART" id="SM00906">
    <property type="entry name" value="Fungal_trans"/>
    <property type="match status" value="1"/>
</dbReference>
<dbReference type="GO" id="GO:0006351">
    <property type="term" value="P:DNA-templated transcription"/>
    <property type="evidence" value="ECO:0007669"/>
    <property type="project" value="InterPro"/>
</dbReference>
<feature type="region of interest" description="Disordered" evidence="3">
    <location>
        <begin position="1"/>
        <end position="21"/>
    </location>
</feature>
<dbReference type="GO" id="GO:0008270">
    <property type="term" value="F:zinc ion binding"/>
    <property type="evidence" value="ECO:0007669"/>
    <property type="project" value="InterPro"/>
</dbReference>
<dbReference type="Pfam" id="PF04082">
    <property type="entry name" value="Fungal_trans"/>
    <property type="match status" value="1"/>
</dbReference>
<protein>
    <recommendedName>
        <fullName evidence="4">Xylanolytic transcriptional activator regulatory domain-containing protein</fullName>
    </recommendedName>
</protein>
<dbReference type="GO" id="GO:0003677">
    <property type="term" value="F:DNA binding"/>
    <property type="evidence" value="ECO:0007669"/>
    <property type="project" value="InterPro"/>
</dbReference>
<dbReference type="GO" id="GO:0005634">
    <property type="term" value="C:nucleus"/>
    <property type="evidence" value="ECO:0007669"/>
    <property type="project" value="UniProtKB-SubCell"/>
</dbReference>
<reference evidence="5 6" key="1">
    <citation type="submission" date="2017-02" db="EMBL/GenBank/DDBJ databases">
        <title>Genomes of Trichoderma spp. with biocontrol activity.</title>
        <authorList>
            <person name="Gardiner D."/>
            <person name="Kazan K."/>
            <person name="Vos C."/>
            <person name="Harvey P."/>
        </authorList>
    </citation>
    <scope>NUCLEOTIDE SEQUENCE [LARGE SCALE GENOMIC DNA]</scope>
    <source>
        <strain evidence="5 6">A5MH</strain>
    </source>
</reference>
<dbReference type="Proteomes" id="UP000236546">
    <property type="component" value="Unassembled WGS sequence"/>
</dbReference>
<dbReference type="PANTHER" id="PTHR31001:SF87">
    <property type="entry name" value="COL-21"/>
    <property type="match status" value="1"/>
</dbReference>
<dbReference type="EMBL" id="MTYH01000006">
    <property type="protein sequence ID" value="PNP48488.1"/>
    <property type="molecule type" value="Genomic_DNA"/>
</dbReference>
<keyword evidence="2" id="KW-0539">Nucleus</keyword>
<dbReference type="InterPro" id="IPR007219">
    <property type="entry name" value="XnlR_reg_dom"/>
</dbReference>
<evidence type="ECO:0000256" key="1">
    <source>
        <dbReference type="ARBA" id="ARBA00004123"/>
    </source>
</evidence>
<evidence type="ECO:0000259" key="4">
    <source>
        <dbReference type="SMART" id="SM00906"/>
    </source>
</evidence>
<comment type="caution">
    <text evidence="5">The sequence shown here is derived from an EMBL/GenBank/DDBJ whole genome shotgun (WGS) entry which is preliminary data.</text>
</comment>
<organism evidence="5 6">
    <name type="scientific">Trichoderma gamsii</name>
    <dbReference type="NCBI Taxonomy" id="398673"/>
    <lineage>
        <taxon>Eukaryota</taxon>
        <taxon>Fungi</taxon>
        <taxon>Dikarya</taxon>
        <taxon>Ascomycota</taxon>
        <taxon>Pezizomycotina</taxon>
        <taxon>Sordariomycetes</taxon>
        <taxon>Hypocreomycetidae</taxon>
        <taxon>Hypocreales</taxon>
        <taxon>Hypocreaceae</taxon>
        <taxon>Trichoderma</taxon>
    </lineage>
</organism>
<accession>A0A2K0TSI2</accession>
<name>A0A2K0TSI2_9HYPO</name>
<evidence type="ECO:0000313" key="5">
    <source>
        <dbReference type="EMBL" id="PNP48488.1"/>
    </source>
</evidence>
<feature type="domain" description="Xylanolytic transcriptional activator regulatory" evidence="4">
    <location>
        <begin position="217"/>
        <end position="299"/>
    </location>
</feature>
<sequence>MFAHSPQSATGTIPLDSESSKGHQISKLGYARTGSSTADFLDRIDVDDDEVMGELEMCPTVSHGDLWGRYKSLVEQLPTRECIVRLTDFYFQKINWQYYVLDESSFRQQLHAWYRLDLQSSAAEKFEALPADVKAFPALLLEVAATSLLLITPDRALELDGLKHIGSTSFETMAVKYSETGMAMLNLLGKTQISLTTVFADFLRVAFLKYFGQVTEAWHALGEGIKDAQEIGLHRASRDPKPRTDDIATVFENQRNIQDRRRLWMLLSGWDIHTAMVLGRPAAIDDKSEPMLPVDVPITANRPVAPVLPRGADDVPTPLTRAIWAYRIMKNLRQIQALEKEGSCPELFSQVDNLDQELRQLDQSIPPYFRRRNPDKSFDSIPECYWLPSARATLPQLLSFNLMALHRPYIFTRFESRSRALEACLDMLQAQREHFDSIDENQYKTLVYLGRF</sequence>